<reference evidence="2 3" key="1">
    <citation type="journal article" date="2010" name="Stand. Genomic Sci.">
        <title>Complete genome sequence of Ferrimonas balearica type strain (PAT).</title>
        <authorList>
            <person name="Nolan M."/>
            <person name="Sikorski J."/>
            <person name="Davenport K."/>
            <person name="Lucas S."/>
            <person name="Glavina Del Rio T."/>
            <person name="Tice H."/>
            <person name="Cheng J."/>
            <person name="Goodwin L."/>
            <person name="Pitluck S."/>
            <person name="Liolios K."/>
            <person name="Ivanova N."/>
            <person name="Mavromatis K."/>
            <person name="Ovchinnikova G."/>
            <person name="Pati A."/>
            <person name="Chen A."/>
            <person name="Palaniappan K."/>
            <person name="Land M."/>
            <person name="Hauser L."/>
            <person name="Chang Y."/>
            <person name="Jeffries C."/>
            <person name="Tapia R."/>
            <person name="Brettin T."/>
            <person name="Detter J."/>
            <person name="Han C."/>
            <person name="Yasawong M."/>
            <person name="Rohde M."/>
            <person name="Tindall B."/>
            <person name="Goker M."/>
            <person name="Woyke T."/>
            <person name="Bristow J."/>
            <person name="Eisen J."/>
            <person name="Markowitz V."/>
            <person name="Hugenholtz P."/>
            <person name="Kyrpides N."/>
            <person name="Klenk H."/>
            <person name="Lapidus A."/>
        </authorList>
    </citation>
    <scope>NUCLEOTIDE SEQUENCE [LARGE SCALE GENOMIC DNA]</scope>
    <source>
        <strain evidence="3">DSM 9799 / CCM 4581 / KCTC 23876 / PAT</strain>
    </source>
</reference>
<feature type="region of interest" description="Disordered" evidence="1">
    <location>
        <begin position="1"/>
        <end position="34"/>
    </location>
</feature>
<gene>
    <name evidence="2" type="ordered locus">Fbal_2704</name>
</gene>
<keyword evidence="3" id="KW-1185">Reference proteome</keyword>
<protein>
    <submittedName>
        <fullName evidence="2">Uncharacterized protein</fullName>
    </submittedName>
</protein>
<dbReference type="AlphaFoldDB" id="E1SQY1"/>
<dbReference type="KEGG" id="fbl:Fbal_2704"/>
<name>E1SQY1_FERBD</name>
<proteinExistence type="predicted"/>
<dbReference type="EMBL" id="CP002209">
    <property type="protein sequence ID" value="ADN76906.1"/>
    <property type="molecule type" value="Genomic_DNA"/>
</dbReference>
<accession>E1SQY1</accession>
<evidence type="ECO:0000313" key="2">
    <source>
        <dbReference type="EMBL" id="ADN76906.1"/>
    </source>
</evidence>
<evidence type="ECO:0000256" key="1">
    <source>
        <dbReference type="SAM" id="MobiDB-lite"/>
    </source>
</evidence>
<evidence type="ECO:0000313" key="3">
    <source>
        <dbReference type="Proteomes" id="UP000006683"/>
    </source>
</evidence>
<dbReference type="Proteomes" id="UP000006683">
    <property type="component" value="Chromosome"/>
</dbReference>
<sequence>MRYGYLPMTSGPHPHNRADCGNRKAGRHTGQPAAQRVAQTRWLLQPTDAPNHAIAMANHKGT</sequence>
<organism evidence="2 3">
    <name type="scientific">Ferrimonas balearica (strain DSM 9799 / CCM 4581 / KCTC 23876 / PAT)</name>
    <dbReference type="NCBI Taxonomy" id="550540"/>
    <lineage>
        <taxon>Bacteria</taxon>
        <taxon>Pseudomonadati</taxon>
        <taxon>Pseudomonadota</taxon>
        <taxon>Gammaproteobacteria</taxon>
        <taxon>Alteromonadales</taxon>
        <taxon>Ferrimonadaceae</taxon>
        <taxon>Ferrimonas</taxon>
    </lineage>
</organism>
<dbReference type="STRING" id="550540.Fbal_2704"/>
<dbReference type="HOGENOM" id="CLU_2897521_0_0_6"/>